<keyword evidence="5" id="KW-0539">Nucleus</keyword>
<dbReference type="GO" id="GO:0008270">
    <property type="term" value="F:zinc ion binding"/>
    <property type="evidence" value="ECO:0007669"/>
    <property type="project" value="UniProtKB-KW"/>
</dbReference>
<dbReference type="Proteomes" id="UP001201812">
    <property type="component" value="Unassembled WGS sequence"/>
</dbReference>
<keyword evidence="2" id="KW-0479">Metal-binding</keyword>
<accession>A0AAD4N0P4</accession>
<comment type="caution">
    <text evidence="6">The sequence shown here is derived from an EMBL/GenBank/DDBJ whole genome shotgun (WGS) entry which is preliminary data.</text>
</comment>
<evidence type="ECO:0000313" key="7">
    <source>
        <dbReference type="Proteomes" id="UP001201812"/>
    </source>
</evidence>
<evidence type="ECO:0000256" key="5">
    <source>
        <dbReference type="ARBA" id="ARBA00023242"/>
    </source>
</evidence>
<keyword evidence="3" id="KW-0863">Zinc-finger</keyword>
<sequence>MYRRTENKDEAECILCAENGEKKTTVATKDWTTTGLVQHLKTRHSETEYFTKFQKSDQTQPDNNQETANLDKFIHITSGGELSYLDKKVINFVCSNLVSFKLLDNPATISLLSHTNEKLKGESYYRKTVLPKAYQALKSKMLNELRAMEALSFTTDIWSGPNDSYISLTAHGINKEWKARNFVLCVREFPGSHTGERVGELVRANF</sequence>
<evidence type="ECO:0000313" key="6">
    <source>
        <dbReference type="EMBL" id="KAI1712819.1"/>
    </source>
</evidence>
<protein>
    <submittedName>
        <fullName evidence="6">Zinc finger BED domain-containing protein 4-like</fullName>
    </submittedName>
</protein>
<keyword evidence="4" id="KW-0862">Zinc</keyword>
<dbReference type="EMBL" id="JAKKPZ010000017">
    <property type="protein sequence ID" value="KAI1712819.1"/>
    <property type="molecule type" value="Genomic_DNA"/>
</dbReference>
<organism evidence="6 7">
    <name type="scientific">Ditylenchus destructor</name>
    <dbReference type="NCBI Taxonomy" id="166010"/>
    <lineage>
        <taxon>Eukaryota</taxon>
        <taxon>Metazoa</taxon>
        <taxon>Ecdysozoa</taxon>
        <taxon>Nematoda</taxon>
        <taxon>Chromadorea</taxon>
        <taxon>Rhabditida</taxon>
        <taxon>Tylenchina</taxon>
        <taxon>Tylenchomorpha</taxon>
        <taxon>Sphaerularioidea</taxon>
        <taxon>Anguinidae</taxon>
        <taxon>Anguininae</taxon>
        <taxon>Ditylenchus</taxon>
    </lineage>
</organism>
<dbReference type="PANTHER" id="PTHR46481:SF10">
    <property type="entry name" value="ZINC FINGER BED DOMAIN-CONTAINING PROTEIN 39"/>
    <property type="match status" value="1"/>
</dbReference>
<evidence type="ECO:0000256" key="2">
    <source>
        <dbReference type="ARBA" id="ARBA00022723"/>
    </source>
</evidence>
<gene>
    <name evidence="6" type="ORF">DdX_09447</name>
</gene>
<keyword evidence="7" id="KW-1185">Reference proteome</keyword>
<evidence type="ECO:0000256" key="3">
    <source>
        <dbReference type="ARBA" id="ARBA00022771"/>
    </source>
</evidence>
<evidence type="ECO:0000256" key="4">
    <source>
        <dbReference type="ARBA" id="ARBA00022833"/>
    </source>
</evidence>
<comment type="subcellular location">
    <subcellularLocation>
        <location evidence="1">Nucleus</location>
    </subcellularLocation>
</comment>
<dbReference type="GO" id="GO:0005634">
    <property type="term" value="C:nucleus"/>
    <property type="evidence" value="ECO:0007669"/>
    <property type="project" value="UniProtKB-SubCell"/>
</dbReference>
<reference evidence="6" key="1">
    <citation type="submission" date="2022-01" db="EMBL/GenBank/DDBJ databases">
        <title>Genome Sequence Resource for Two Populations of Ditylenchus destructor, the Migratory Endoparasitic Phytonematode.</title>
        <authorList>
            <person name="Zhang H."/>
            <person name="Lin R."/>
            <person name="Xie B."/>
        </authorList>
    </citation>
    <scope>NUCLEOTIDE SEQUENCE</scope>
    <source>
        <strain evidence="6">BazhouSP</strain>
    </source>
</reference>
<proteinExistence type="predicted"/>
<evidence type="ECO:0000256" key="1">
    <source>
        <dbReference type="ARBA" id="ARBA00004123"/>
    </source>
</evidence>
<dbReference type="InterPro" id="IPR052035">
    <property type="entry name" value="ZnF_BED_domain_contain"/>
</dbReference>
<dbReference type="AlphaFoldDB" id="A0AAD4N0P4"/>
<dbReference type="PANTHER" id="PTHR46481">
    <property type="entry name" value="ZINC FINGER BED DOMAIN-CONTAINING PROTEIN 4"/>
    <property type="match status" value="1"/>
</dbReference>
<name>A0AAD4N0P4_9BILA</name>